<evidence type="ECO:0000313" key="2">
    <source>
        <dbReference type="Proteomes" id="UP000079169"/>
    </source>
</evidence>
<organism evidence="2 3">
    <name type="scientific">Diaphorina citri</name>
    <name type="common">Asian citrus psyllid</name>
    <dbReference type="NCBI Taxonomy" id="121845"/>
    <lineage>
        <taxon>Eukaryota</taxon>
        <taxon>Metazoa</taxon>
        <taxon>Ecdysozoa</taxon>
        <taxon>Arthropoda</taxon>
        <taxon>Hexapoda</taxon>
        <taxon>Insecta</taxon>
        <taxon>Pterygota</taxon>
        <taxon>Neoptera</taxon>
        <taxon>Paraneoptera</taxon>
        <taxon>Hemiptera</taxon>
        <taxon>Sternorrhyncha</taxon>
        <taxon>Psylloidea</taxon>
        <taxon>Psyllidae</taxon>
        <taxon>Diaphorininae</taxon>
        <taxon>Diaphorina</taxon>
    </lineage>
</organism>
<dbReference type="GeneID" id="113466481"/>
<protein>
    <submittedName>
        <fullName evidence="3">Uncharacterized protein LOC113466481</fullName>
    </submittedName>
</protein>
<proteinExistence type="predicted"/>
<sequence length="195" mass="21199">MLSEQRTPPTGCETDFTKQKFATGNATPTPFSSSIQDLKSLPSFHTNSLPRKMGQYPGAGVYGRFYDINTTGGHFQRSIPMRNSIAGSTSNYFSANHHASGAGHFGEFGPSDIGRDHTTFVEYFIPRSMSDFNLSLIKPDAIPASEGQILQPVLKTKTGPKSGEGGNMKMRVTFQDDMGLSDNLPPPPPTADEFM</sequence>
<reference evidence="3" key="1">
    <citation type="submission" date="2025-08" db="UniProtKB">
        <authorList>
            <consortium name="RefSeq"/>
        </authorList>
    </citation>
    <scope>IDENTIFICATION</scope>
</reference>
<gene>
    <name evidence="3" type="primary">LOC113466481</name>
</gene>
<dbReference type="KEGG" id="dci:113466481"/>
<evidence type="ECO:0000256" key="1">
    <source>
        <dbReference type="SAM" id="MobiDB-lite"/>
    </source>
</evidence>
<keyword evidence="2" id="KW-1185">Reference proteome</keyword>
<dbReference type="Proteomes" id="UP000079169">
    <property type="component" value="Unplaced"/>
</dbReference>
<accession>A0A3Q0IN54</accession>
<dbReference type="RefSeq" id="XP_026677736.1">
    <property type="nucleotide sequence ID" value="XM_026821935.1"/>
</dbReference>
<name>A0A3Q0IN54_DIACI</name>
<evidence type="ECO:0000313" key="3">
    <source>
        <dbReference type="RefSeq" id="XP_026677736.1"/>
    </source>
</evidence>
<dbReference type="AlphaFoldDB" id="A0A3Q0IN54"/>
<feature type="compositionally biased region" description="Polar residues" evidence="1">
    <location>
        <begin position="20"/>
        <end position="32"/>
    </location>
</feature>
<feature type="region of interest" description="Disordered" evidence="1">
    <location>
        <begin position="1"/>
        <end position="32"/>
    </location>
</feature>
<dbReference type="PaxDb" id="121845-A0A3Q0IN54"/>